<name>A0A699WGG2_TANCI</name>
<accession>A0A699WGG2</accession>
<evidence type="ECO:0000313" key="1">
    <source>
        <dbReference type="EMBL" id="GFD46775.1"/>
    </source>
</evidence>
<dbReference type="AlphaFoldDB" id="A0A699WGG2"/>
<proteinExistence type="predicted"/>
<comment type="caution">
    <text evidence="1">The sequence shown here is derived from an EMBL/GenBank/DDBJ whole genome shotgun (WGS) entry which is preliminary data.</text>
</comment>
<sequence>AAFKLEGDALSWWKAHLGQGQQEIRGPHPGVCYKATRGCFSCRSTQHKVKDCPQGK</sequence>
<reference evidence="1" key="1">
    <citation type="journal article" date="2019" name="Sci. Rep.">
        <title>Draft genome of Tanacetum cinerariifolium, the natural source of mosquito coil.</title>
        <authorList>
            <person name="Yamashiro T."/>
            <person name="Shiraishi A."/>
            <person name="Satake H."/>
            <person name="Nakayama K."/>
        </authorList>
    </citation>
    <scope>NUCLEOTIDE SEQUENCE</scope>
</reference>
<organism evidence="1">
    <name type="scientific">Tanacetum cinerariifolium</name>
    <name type="common">Dalmatian daisy</name>
    <name type="synonym">Chrysanthemum cinerariifolium</name>
    <dbReference type="NCBI Taxonomy" id="118510"/>
    <lineage>
        <taxon>Eukaryota</taxon>
        <taxon>Viridiplantae</taxon>
        <taxon>Streptophyta</taxon>
        <taxon>Embryophyta</taxon>
        <taxon>Tracheophyta</taxon>
        <taxon>Spermatophyta</taxon>
        <taxon>Magnoliopsida</taxon>
        <taxon>eudicotyledons</taxon>
        <taxon>Gunneridae</taxon>
        <taxon>Pentapetalae</taxon>
        <taxon>asterids</taxon>
        <taxon>campanulids</taxon>
        <taxon>Asterales</taxon>
        <taxon>Asteraceae</taxon>
        <taxon>Asteroideae</taxon>
        <taxon>Anthemideae</taxon>
        <taxon>Anthemidinae</taxon>
        <taxon>Tanacetum</taxon>
    </lineage>
</organism>
<gene>
    <name evidence="1" type="ORF">Tci_918744</name>
</gene>
<feature type="non-terminal residue" evidence="1">
    <location>
        <position position="1"/>
    </location>
</feature>
<protein>
    <submittedName>
        <fullName evidence="1">Zinc finger, CCHC-type, retrotransposon Gag domain protein</fullName>
    </submittedName>
</protein>
<dbReference type="EMBL" id="BKCJ011683000">
    <property type="protein sequence ID" value="GFD46775.1"/>
    <property type="molecule type" value="Genomic_DNA"/>
</dbReference>